<dbReference type="AlphaFoldDB" id="A0A9Q7EYH1"/>
<evidence type="ECO:0000256" key="10">
    <source>
        <dbReference type="HAMAP-Rule" id="MF_00185"/>
    </source>
</evidence>
<evidence type="ECO:0000256" key="11">
    <source>
        <dbReference type="RuleBase" id="RU003783"/>
    </source>
</evidence>
<feature type="binding site" evidence="10">
    <location>
        <begin position="12"/>
        <end position="19"/>
    </location>
    <ligand>
        <name>ATP</name>
        <dbReference type="ChEBI" id="CHEBI:30616"/>
    </ligand>
</feature>
<comment type="function">
    <text evidence="2 10 12">Catalyzes the transfer of a dimethylallyl group onto the adenine at position 37 in tRNAs that read codons beginning with uridine, leading to the formation of N6-(dimethylallyl)adenosine (i(6)A).</text>
</comment>
<dbReference type="RefSeq" id="WP_274372387.1">
    <property type="nucleotide sequence ID" value="NZ_CP072943.1"/>
</dbReference>
<evidence type="ECO:0000256" key="9">
    <source>
        <dbReference type="ARBA" id="ARBA00049563"/>
    </source>
</evidence>
<evidence type="ECO:0000256" key="6">
    <source>
        <dbReference type="ARBA" id="ARBA00022741"/>
    </source>
</evidence>
<comment type="similarity">
    <text evidence="3 10 13">Belongs to the IPP transferase family.</text>
</comment>
<protein>
    <recommendedName>
        <fullName evidence="10">tRNA dimethylallyltransferase</fullName>
        <ecNumber evidence="10">2.5.1.75</ecNumber>
    </recommendedName>
    <alternativeName>
        <fullName evidence="10">Dimethylallyl diphosphate:tRNA dimethylallyltransferase</fullName>
        <shortName evidence="10">DMAPP:tRNA dimethylallyltransferase</shortName>
        <shortName evidence="10">DMATase</shortName>
    </alternativeName>
    <alternativeName>
        <fullName evidence="10">Isopentenyl-diphosphate:tRNA isopentenyltransferase</fullName>
        <shortName evidence="10">IPP transferase</shortName>
        <shortName evidence="10">IPPT</shortName>
        <shortName evidence="10">IPTase</shortName>
    </alternativeName>
</protein>
<dbReference type="EMBL" id="CP072943">
    <property type="protein sequence ID" value="QTX31242.1"/>
    <property type="molecule type" value="Genomic_DNA"/>
</dbReference>
<dbReference type="GO" id="GO:0005524">
    <property type="term" value="F:ATP binding"/>
    <property type="evidence" value="ECO:0007669"/>
    <property type="project" value="UniProtKB-UniRule"/>
</dbReference>
<evidence type="ECO:0000313" key="15">
    <source>
        <dbReference type="Proteomes" id="UP000671879"/>
    </source>
</evidence>
<accession>A0A9Q7EYH1</accession>
<evidence type="ECO:0000256" key="13">
    <source>
        <dbReference type="RuleBase" id="RU003785"/>
    </source>
</evidence>
<proteinExistence type="inferred from homology"/>
<comment type="cofactor">
    <cofactor evidence="1 10">
        <name>Mg(2+)</name>
        <dbReference type="ChEBI" id="CHEBI:18420"/>
    </cofactor>
</comment>
<evidence type="ECO:0000256" key="2">
    <source>
        <dbReference type="ARBA" id="ARBA00003213"/>
    </source>
</evidence>
<keyword evidence="5 10" id="KW-0819">tRNA processing</keyword>
<comment type="subunit">
    <text evidence="10">Monomer.</text>
</comment>
<evidence type="ECO:0000256" key="7">
    <source>
        <dbReference type="ARBA" id="ARBA00022840"/>
    </source>
</evidence>
<name>A0A9Q7EYH1_9BACT</name>
<dbReference type="NCBIfam" id="TIGR00174">
    <property type="entry name" value="miaA"/>
    <property type="match status" value="1"/>
</dbReference>
<gene>
    <name evidence="10 14" type="primary">miaA</name>
    <name evidence="14" type="ORF">KAR29_07470</name>
</gene>
<keyword evidence="6 10" id="KW-0547">Nucleotide-binding</keyword>
<comment type="catalytic activity">
    <reaction evidence="9 10 11">
        <text>adenosine(37) in tRNA + dimethylallyl diphosphate = N(6)-dimethylallyladenosine(37) in tRNA + diphosphate</text>
        <dbReference type="Rhea" id="RHEA:26482"/>
        <dbReference type="Rhea" id="RHEA-COMP:10162"/>
        <dbReference type="Rhea" id="RHEA-COMP:10375"/>
        <dbReference type="ChEBI" id="CHEBI:33019"/>
        <dbReference type="ChEBI" id="CHEBI:57623"/>
        <dbReference type="ChEBI" id="CHEBI:74411"/>
        <dbReference type="ChEBI" id="CHEBI:74415"/>
        <dbReference type="EC" id="2.5.1.75"/>
    </reaction>
</comment>
<evidence type="ECO:0000256" key="12">
    <source>
        <dbReference type="RuleBase" id="RU003784"/>
    </source>
</evidence>
<evidence type="ECO:0000256" key="8">
    <source>
        <dbReference type="ARBA" id="ARBA00022842"/>
    </source>
</evidence>
<feature type="binding site" evidence="10">
    <location>
        <begin position="14"/>
        <end position="19"/>
    </location>
    <ligand>
        <name>substrate</name>
    </ligand>
</feature>
<reference evidence="15" key="1">
    <citation type="submission" date="2021-04" db="EMBL/GenBank/DDBJ databases">
        <title>A novel Synergistetes isolate from a pyrite-forming mixed culture.</title>
        <authorList>
            <person name="Bunk B."/>
            <person name="Sproer C."/>
            <person name="Spring S."/>
            <person name="Pester M."/>
        </authorList>
    </citation>
    <scope>NUCLEOTIDE SEQUENCE [LARGE SCALE GENOMIC DNA]</scope>
    <source>
        <strain evidence="15">J.5.4.2-T.3.5.2</strain>
    </source>
</reference>
<dbReference type="EC" id="2.5.1.75" evidence="10"/>
<comment type="caution">
    <text evidence="10">Lacks conserved residue(s) required for the propagation of feature annotation.</text>
</comment>
<keyword evidence="4 10" id="KW-0808">Transferase</keyword>
<dbReference type="SUPFAM" id="SSF52540">
    <property type="entry name" value="P-loop containing nucleoside triphosphate hydrolases"/>
    <property type="match status" value="2"/>
</dbReference>
<dbReference type="InterPro" id="IPR018022">
    <property type="entry name" value="IPT"/>
</dbReference>
<dbReference type="PANTHER" id="PTHR11088">
    <property type="entry name" value="TRNA DIMETHYLALLYLTRANSFERASE"/>
    <property type="match status" value="1"/>
</dbReference>
<evidence type="ECO:0000256" key="1">
    <source>
        <dbReference type="ARBA" id="ARBA00001946"/>
    </source>
</evidence>
<dbReference type="Gene3D" id="1.10.20.140">
    <property type="match status" value="1"/>
</dbReference>
<feature type="region of interest" description="Interaction with substrate tRNA" evidence="10">
    <location>
        <begin position="37"/>
        <end position="40"/>
    </location>
</feature>
<evidence type="ECO:0000256" key="5">
    <source>
        <dbReference type="ARBA" id="ARBA00022694"/>
    </source>
</evidence>
<dbReference type="Gene3D" id="3.40.50.300">
    <property type="entry name" value="P-loop containing nucleotide triphosphate hydrolases"/>
    <property type="match status" value="1"/>
</dbReference>
<dbReference type="InterPro" id="IPR027417">
    <property type="entry name" value="P-loop_NTPase"/>
</dbReference>
<dbReference type="GO" id="GO:0006400">
    <property type="term" value="P:tRNA modification"/>
    <property type="evidence" value="ECO:0007669"/>
    <property type="project" value="TreeGrafter"/>
</dbReference>
<dbReference type="Proteomes" id="UP000671879">
    <property type="component" value="Chromosome"/>
</dbReference>
<dbReference type="Pfam" id="PF01715">
    <property type="entry name" value="IPPT"/>
    <property type="match status" value="1"/>
</dbReference>
<dbReference type="InterPro" id="IPR039657">
    <property type="entry name" value="Dimethylallyltransferase"/>
</dbReference>
<dbReference type="GO" id="GO:0052381">
    <property type="term" value="F:tRNA dimethylallyltransferase activity"/>
    <property type="evidence" value="ECO:0007669"/>
    <property type="project" value="UniProtKB-UniRule"/>
</dbReference>
<evidence type="ECO:0000256" key="4">
    <source>
        <dbReference type="ARBA" id="ARBA00022679"/>
    </source>
</evidence>
<dbReference type="KEGG" id="aram:KAR29_07470"/>
<feature type="site" description="Interaction with substrate tRNA" evidence="10">
    <location>
        <position position="103"/>
    </location>
</feature>
<sequence length="318" mass="36791">MEEKARVLCLIGPTAVGKTSFSLALARSLGAEVISVDSRQVYRYMDIGTDKADKATRRAIIHHLIDVVDPDEIFTAADFRRLAEEAVRRLRRRGRTPLFVGGTMFYYRALFGSLLSDDLPSDEALRTRLEEEARLKGKKSLYDRLTLADPQRAAELHPNDLRRVLRALELLELTGRAPSTLFRERSRLKSPFDPLYIGLTCPREELVRRIDLRVREQFRAGYVDEVRWLLERGFDERFPSMQGFGYREIAAHLRGTISLDEAIEGDIRSTKAFARRQMTWFRKFEPALWYDRSRVDQERLLEEVIGICRRHLDVGSSS</sequence>
<dbReference type="HAMAP" id="MF_00185">
    <property type="entry name" value="IPP_trans"/>
    <property type="match status" value="1"/>
</dbReference>
<keyword evidence="7 10" id="KW-0067">ATP-binding</keyword>
<organism evidence="14 15">
    <name type="scientific">Aminithiophilus ramosus</name>
    <dbReference type="NCBI Taxonomy" id="3029084"/>
    <lineage>
        <taxon>Bacteria</taxon>
        <taxon>Thermotogati</taxon>
        <taxon>Synergistota</taxon>
        <taxon>Synergistia</taxon>
        <taxon>Synergistales</taxon>
        <taxon>Aminithiophilaceae</taxon>
        <taxon>Aminithiophilus</taxon>
    </lineage>
</organism>
<keyword evidence="8 10" id="KW-0460">Magnesium</keyword>
<keyword evidence="15" id="KW-1185">Reference proteome</keyword>
<evidence type="ECO:0000256" key="3">
    <source>
        <dbReference type="ARBA" id="ARBA00005842"/>
    </source>
</evidence>
<feature type="site" description="Interaction with substrate tRNA" evidence="10">
    <location>
        <position position="126"/>
    </location>
</feature>
<evidence type="ECO:0000313" key="14">
    <source>
        <dbReference type="EMBL" id="QTX31242.1"/>
    </source>
</evidence>
<dbReference type="PANTHER" id="PTHR11088:SF60">
    <property type="entry name" value="TRNA DIMETHYLALLYLTRANSFERASE"/>
    <property type="match status" value="1"/>
</dbReference>